<gene>
    <name evidence="1" type="ORF">RU93_GL002138</name>
</gene>
<dbReference type="EMBL" id="JXKD01000007">
    <property type="protein sequence ID" value="OJG10622.1"/>
    <property type="molecule type" value="Genomic_DNA"/>
</dbReference>
<organism evidence="1 2">
    <name type="scientific">Enterococcus aquimarinus</name>
    <dbReference type="NCBI Taxonomy" id="328396"/>
    <lineage>
        <taxon>Bacteria</taxon>
        <taxon>Bacillati</taxon>
        <taxon>Bacillota</taxon>
        <taxon>Bacilli</taxon>
        <taxon>Lactobacillales</taxon>
        <taxon>Enterococcaceae</taxon>
        <taxon>Enterococcus</taxon>
    </lineage>
</organism>
<sequence>MNPVDIILKWKKHSMRTSGREKLDKTDEFWELIYENEKELRIPEGTLLYRVHEGGLEKPELETFDDMGENYEEIFRVYYQKWEDSLAIDKIRWTNNWLSFTNTPDVIGSNYFSRKNLRGFVIVIKPLKGINISEFHNGGFNEFEVVAPMDKSTLVEILEFDEFMSKYGTGNSDYEKIKNRILNE</sequence>
<dbReference type="AlphaFoldDB" id="A0A1L8QSY8"/>
<name>A0A1L8QSY8_9ENTE</name>
<dbReference type="Proteomes" id="UP000182149">
    <property type="component" value="Unassembled WGS sequence"/>
</dbReference>
<keyword evidence="2" id="KW-1185">Reference proteome</keyword>
<proteinExistence type="predicted"/>
<evidence type="ECO:0000313" key="1">
    <source>
        <dbReference type="EMBL" id="OJG10622.1"/>
    </source>
</evidence>
<reference evidence="1 2" key="1">
    <citation type="submission" date="2014-12" db="EMBL/GenBank/DDBJ databases">
        <title>Draft genome sequences of 29 type strains of Enterococci.</title>
        <authorList>
            <person name="Zhong Z."/>
            <person name="Sun Z."/>
            <person name="Liu W."/>
            <person name="Zhang W."/>
            <person name="Zhang H."/>
        </authorList>
    </citation>
    <scope>NUCLEOTIDE SEQUENCE [LARGE SCALE GENOMIC DNA]</scope>
    <source>
        <strain evidence="1 2">DSM 17690</strain>
    </source>
</reference>
<accession>A0A1L8QSY8</accession>
<dbReference type="RefSeq" id="WP_071874836.1">
    <property type="nucleotide sequence ID" value="NZ_JBHSHF010000023.1"/>
</dbReference>
<comment type="caution">
    <text evidence="1">The sequence shown here is derived from an EMBL/GenBank/DDBJ whole genome shotgun (WGS) entry which is preliminary data.</text>
</comment>
<protein>
    <submittedName>
        <fullName evidence="1">Uncharacterized protein</fullName>
    </submittedName>
</protein>
<evidence type="ECO:0000313" key="2">
    <source>
        <dbReference type="Proteomes" id="UP000182149"/>
    </source>
</evidence>